<dbReference type="Proteomes" id="UP000198967">
    <property type="component" value="Unassembled WGS sequence"/>
</dbReference>
<organism evidence="1 2">
    <name type="scientific">Pseudonocardia oroxyli</name>
    <dbReference type="NCBI Taxonomy" id="366584"/>
    <lineage>
        <taxon>Bacteria</taxon>
        <taxon>Bacillati</taxon>
        <taxon>Actinomycetota</taxon>
        <taxon>Actinomycetes</taxon>
        <taxon>Pseudonocardiales</taxon>
        <taxon>Pseudonocardiaceae</taxon>
        <taxon>Pseudonocardia</taxon>
    </lineage>
</organism>
<dbReference type="SUPFAM" id="SSF52402">
    <property type="entry name" value="Adenine nucleotide alpha hydrolases-like"/>
    <property type="match status" value="1"/>
</dbReference>
<dbReference type="AlphaFoldDB" id="A0A1G8E0T6"/>
<gene>
    <name evidence="1" type="ORF">SAMN05216377_1304</name>
</gene>
<evidence type="ECO:0000313" key="1">
    <source>
        <dbReference type="EMBL" id="SDH63299.1"/>
    </source>
</evidence>
<evidence type="ECO:0008006" key="3">
    <source>
        <dbReference type="Google" id="ProtNLM"/>
    </source>
</evidence>
<sequence>MVVVPPGGSPDGPVVAAVRDLATDAAVLRQARDAAARSGAALKVVHAARSAREGAAALEDIEDWLWRWGTPPYSVHLSRGRPLEVVVDRSAHARLLVMGSAEPHRPLLGPAARGALRLAACPVLIAAEPLDPSPTRGGPPPVISSR</sequence>
<name>A0A1G8E0T6_PSEOR</name>
<keyword evidence="2" id="KW-1185">Reference proteome</keyword>
<dbReference type="Gene3D" id="3.40.50.12370">
    <property type="match status" value="1"/>
</dbReference>
<dbReference type="EMBL" id="FNBE01000030">
    <property type="protein sequence ID" value="SDH63299.1"/>
    <property type="molecule type" value="Genomic_DNA"/>
</dbReference>
<accession>A0A1G8E0T6</accession>
<dbReference type="RefSeq" id="WP_176921615.1">
    <property type="nucleotide sequence ID" value="NZ_FNBE01000030.1"/>
</dbReference>
<reference evidence="1 2" key="1">
    <citation type="submission" date="2016-10" db="EMBL/GenBank/DDBJ databases">
        <authorList>
            <person name="de Groot N.N."/>
        </authorList>
    </citation>
    <scope>NUCLEOTIDE SEQUENCE [LARGE SCALE GENOMIC DNA]</scope>
    <source>
        <strain evidence="1 2">CGMCC 4.3143</strain>
    </source>
</reference>
<protein>
    <recommendedName>
        <fullName evidence="3">Universal stress protein family protein</fullName>
    </recommendedName>
</protein>
<evidence type="ECO:0000313" key="2">
    <source>
        <dbReference type="Proteomes" id="UP000198967"/>
    </source>
</evidence>
<proteinExistence type="predicted"/>